<dbReference type="PANTHER" id="PTHR11956">
    <property type="entry name" value="ARGINYL-TRNA SYNTHETASE"/>
    <property type="match status" value="1"/>
</dbReference>
<dbReference type="GO" id="GO:0005737">
    <property type="term" value="C:cytoplasm"/>
    <property type="evidence" value="ECO:0007669"/>
    <property type="project" value="UniProtKB-UniRule"/>
</dbReference>
<evidence type="ECO:0000313" key="14">
    <source>
        <dbReference type="EMBL" id="UZW64127.1"/>
    </source>
</evidence>
<dbReference type="Pfam" id="PF03485">
    <property type="entry name" value="Arg_tRNA_synt_N"/>
    <property type="match status" value="1"/>
</dbReference>
<dbReference type="GO" id="GO:0004814">
    <property type="term" value="F:arginine-tRNA ligase activity"/>
    <property type="evidence" value="ECO:0007669"/>
    <property type="project" value="UniProtKB-UniRule"/>
</dbReference>
<evidence type="ECO:0000313" key="15">
    <source>
        <dbReference type="Proteomes" id="UP001164481"/>
    </source>
</evidence>
<evidence type="ECO:0000256" key="7">
    <source>
        <dbReference type="ARBA" id="ARBA00022917"/>
    </source>
</evidence>
<dbReference type="InterPro" id="IPR035684">
    <property type="entry name" value="ArgRS_core"/>
</dbReference>
<gene>
    <name evidence="14" type="primary">argS</name>
    <name evidence="14" type="ORF">OIE46_01945</name>
</gene>
<evidence type="ECO:0000259" key="12">
    <source>
        <dbReference type="SMART" id="SM00836"/>
    </source>
</evidence>
<evidence type="ECO:0000256" key="10">
    <source>
        <dbReference type="NCBIfam" id="TIGR00456"/>
    </source>
</evidence>
<dbReference type="Gene3D" id="1.10.730.10">
    <property type="entry name" value="Isoleucyl-tRNA Synthetase, Domain 1"/>
    <property type="match status" value="1"/>
</dbReference>
<evidence type="ECO:0000256" key="6">
    <source>
        <dbReference type="ARBA" id="ARBA00022840"/>
    </source>
</evidence>
<evidence type="ECO:0000256" key="3">
    <source>
        <dbReference type="ARBA" id="ARBA00022490"/>
    </source>
</evidence>
<dbReference type="GO" id="GO:0005524">
    <property type="term" value="F:ATP binding"/>
    <property type="evidence" value="ECO:0007669"/>
    <property type="project" value="UniProtKB-KW"/>
</dbReference>
<comment type="similarity">
    <text evidence="1 11">Belongs to the class-I aminoacyl-tRNA synthetase family.</text>
</comment>
<keyword evidence="8 11" id="KW-0030">Aminoacyl-tRNA synthetase</keyword>
<keyword evidence="3" id="KW-0963">Cytoplasm</keyword>
<dbReference type="InterPro" id="IPR008909">
    <property type="entry name" value="DALR_anticod-bd"/>
</dbReference>
<dbReference type="CDD" id="cd00671">
    <property type="entry name" value="ArgRS_core"/>
    <property type="match status" value="1"/>
</dbReference>
<reference evidence="14" key="2">
    <citation type="submission" date="2022-11" db="EMBL/GenBank/DDBJ databases">
        <title>complete genomes of mycoplasma synoviae ZX313 strain and SD2 strain.</title>
        <authorList>
            <person name="Zhong Q."/>
        </authorList>
    </citation>
    <scope>NUCLEOTIDE SEQUENCE</scope>
    <source>
        <strain evidence="14">SD2</strain>
    </source>
</reference>
<dbReference type="SMART" id="SM01016">
    <property type="entry name" value="Arg_tRNA_synt_N"/>
    <property type="match status" value="1"/>
</dbReference>
<evidence type="ECO:0000256" key="9">
    <source>
        <dbReference type="ARBA" id="ARBA00049339"/>
    </source>
</evidence>
<comment type="catalytic activity">
    <reaction evidence="9">
        <text>tRNA(Arg) + L-arginine + ATP = L-arginyl-tRNA(Arg) + AMP + diphosphate</text>
        <dbReference type="Rhea" id="RHEA:20301"/>
        <dbReference type="Rhea" id="RHEA-COMP:9658"/>
        <dbReference type="Rhea" id="RHEA-COMP:9673"/>
        <dbReference type="ChEBI" id="CHEBI:30616"/>
        <dbReference type="ChEBI" id="CHEBI:32682"/>
        <dbReference type="ChEBI" id="CHEBI:33019"/>
        <dbReference type="ChEBI" id="CHEBI:78442"/>
        <dbReference type="ChEBI" id="CHEBI:78513"/>
        <dbReference type="ChEBI" id="CHEBI:456215"/>
        <dbReference type="EC" id="6.1.1.19"/>
    </reaction>
</comment>
<dbReference type="Gene3D" id="3.40.50.620">
    <property type="entry name" value="HUPs"/>
    <property type="match status" value="1"/>
</dbReference>
<evidence type="ECO:0000256" key="8">
    <source>
        <dbReference type="ARBA" id="ARBA00023146"/>
    </source>
</evidence>
<evidence type="ECO:0000256" key="4">
    <source>
        <dbReference type="ARBA" id="ARBA00022598"/>
    </source>
</evidence>
<protein>
    <recommendedName>
        <fullName evidence="2 10">Arginine--tRNA ligase</fullName>
        <ecNumber evidence="2 10">6.1.1.19</ecNumber>
    </recommendedName>
</protein>
<dbReference type="Gene3D" id="3.30.1360.70">
    <property type="entry name" value="Arginyl tRNA synthetase N-terminal domain"/>
    <property type="match status" value="1"/>
</dbReference>
<dbReference type="SUPFAM" id="SSF47323">
    <property type="entry name" value="Anticodon-binding domain of a subclass of class I aminoacyl-tRNA synthetases"/>
    <property type="match status" value="1"/>
</dbReference>
<keyword evidence="4 11" id="KW-0436">Ligase</keyword>
<dbReference type="NCBIfam" id="TIGR00456">
    <property type="entry name" value="argS"/>
    <property type="match status" value="1"/>
</dbReference>
<dbReference type="SUPFAM" id="SSF55190">
    <property type="entry name" value="Arginyl-tRNA synthetase (ArgRS), N-terminal 'additional' domain"/>
    <property type="match status" value="1"/>
</dbReference>
<dbReference type="InterPro" id="IPR001278">
    <property type="entry name" value="Arg-tRNA-ligase"/>
</dbReference>
<keyword evidence="5 11" id="KW-0547">Nucleotide-binding</keyword>
<dbReference type="PRINTS" id="PR01038">
    <property type="entry name" value="TRNASYNTHARG"/>
</dbReference>
<feature type="domain" description="Arginyl tRNA synthetase N-terminal" evidence="13">
    <location>
        <begin position="5"/>
        <end position="102"/>
    </location>
</feature>
<dbReference type="InterPro" id="IPR036695">
    <property type="entry name" value="Arg-tRNA-synth_N_sf"/>
</dbReference>
<keyword evidence="7 11" id="KW-0648">Protein biosynthesis</keyword>
<name>A0AAX3EZU9_MYCSY</name>
<feature type="domain" description="DALR anticodon binding" evidence="12">
    <location>
        <begin position="441"/>
        <end position="551"/>
    </location>
</feature>
<evidence type="ECO:0000256" key="11">
    <source>
        <dbReference type="RuleBase" id="RU363038"/>
    </source>
</evidence>
<dbReference type="InterPro" id="IPR001412">
    <property type="entry name" value="aa-tRNA-synth_I_CS"/>
</dbReference>
<dbReference type="Pfam" id="PF05746">
    <property type="entry name" value="DALR_1"/>
    <property type="match status" value="1"/>
</dbReference>
<evidence type="ECO:0000256" key="1">
    <source>
        <dbReference type="ARBA" id="ARBA00005594"/>
    </source>
</evidence>
<dbReference type="AlphaFoldDB" id="A0AAX3EZU9"/>
<reference evidence="14" key="1">
    <citation type="submission" date="2022-10" db="EMBL/GenBank/DDBJ databases">
        <authorList>
            <person name="Wei X."/>
        </authorList>
    </citation>
    <scope>NUCLEOTIDE SEQUENCE</scope>
    <source>
        <strain evidence="14">SD2</strain>
    </source>
</reference>
<sequence length="551" mass="63774">MTLYSQIKNSILNSLTKLQAKEILPEFDLDEINFNISQPNIPEKFNPNNIFYHYSTNIAFTLAKSLKTNPIELAKNIQSELLQEDLYERVDFIAPGFINLVVKDIYFNNAIYEIIKLKNNFGKFKANNQKINIEYVSANPTGFLHVGHVRGAVVGKVIYNVLKFAGYSVEGEYYVNNAGNQINLLARSVLYWYLKLHKISSPKVEDGYNGKDILLCAKKIKKVFGNKFIKLKESHKLFADFKKFSYEILFEEILKDLWKLKINFDSVFYESSLYENSDIEKVLEKLKNKTYQDGNSLVLKTSEYGDDKDRVLVKSDKSFTYFLPDIAYHYLKFKKADKLINIWGADHLGYIQRIKAAMHFLNLNDSNLDILTLQLVRLIKNGQEFKMSKRKGTSVTLKDLLKVSNKDSIFFGMLLRDSNSKYDFDIDKNNASDINNPVYIVKYSYSRAYSLSQNLAKHQKTKEAFLSDKAKKLVLELDFFQELISVITKTLKPNLLTQYLINLANLFNSFYSEKKIKDTSEEKHYSGLIQAYKIVLSNALKLLNIKPPKKM</sequence>
<dbReference type="EMBL" id="CP107525">
    <property type="protein sequence ID" value="UZW64127.1"/>
    <property type="molecule type" value="Genomic_DNA"/>
</dbReference>
<dbReference type="EC" id="6.1.1.19" evidence="2 10"/>
<evidence type="ECO:0000256" key="5">
    <source>
        <dbReference type="ARBA" id="ARBA00022741"/>
    </source>
</evidence>
<dbReference type="Pfam" id="PF00750">
    <property type="entry name" value="tRNA-synt_1d"/>
    <property type="match status" value="1"/>
</dbReference>
<dbReference type="InterPro" id="IPR005148">
    <property type="entry name" value="Arg-tRNA-synth_N"/>
</dbReference>
<proteinExistence type="inferred from homology"/>
<dbReference type="PANTHER" id="PTHR11956:SF5">
    <property type="entry name" value="ARGININE--TRNA LIGASE, CYTOPLASMIC"/>
    <property type="match status" value="1"/>
</dbReference>
<dbReference type="SMART" id="SM00836">
    <property type="entry name" value="DALR_1"/>
    <property type="match status" value="1"/>
</dbReference>
<dbReference type="Proteomes" id="UP001164481">
    <property type="component" value="Chromosome"/>
</dbReference>
<accession>A0AAX3EZU9</accession>
<keyword evidence="6 11" id="KW-0067">ATP-binding</keyword>
<dbReference type="InterPro" id="IPR014729">
    <property type="entry name" value="Rossmann-like_a/b/a_fold"/>
</dbReference>
<dbReference type="SUPFAM" id="SSF52374">
    <property type="entry name" value="Nucleotidylyl transferase"/>
    <property type="match status" value="1"/>
</dbReference>
<dbReference type="PROSITE" id="PS00178">
    <property type="entry name" value="AA_TRNA_LIGASE_I"/>
    <property type="match status" value="1"/>
</dbReference>
<dbReference type="RefSeq" id="WP_011283499.1">
    <property type="nucleotide sequence ID" value="NZ_CP034544.1"/>
</dbReference>
<organism evidence="14 15">
    <name type="scientific">Mycoplasmopsis synoviae</name>
    <name type="common">Mycoplasma synoviae</name>
    <dbReference type="NCBI Taxonomy" id="2109"/>
    <lineage>
        <taxon>Bacteria</taxon>
        <taxon>Bacillati</taxon>
        <taxon>Mycoplasmatota</taxon>
        <taxon>Mycoplasmoidales</taxon>
        <taxon>Metamycoplasmataceae</taxon>
        <taxon>Mycoplasmopsis</taxon>
    </lineage>
</organism>
<dbReference type="GO" id="GO:0006420">
    <property type="term" value="P:arginyl-tRNA aminoacylation"/>
    <property type="evidence" value="ECO:0007669"/>
    <property type="project" value="UniProtKB-UniRule"/>
</dbReference>
<evidence type="ECO:0000259" key="13">
    <source>
        <dbReference type="SMART" id="SM01016"/>
    </source>
</evidence>
<evidence type="ECO:0000256" key="2">
    <source>
        <dbReference type="ARBA" id="ARBA00012837"/>
    </source>
</evidence>
<dbReference type="InterPro" id="IPR009080">
    <property type="entry name" value="tRNAsynth_Ia_anticodon-bd"/>
</dbReference>